<dbReference type="Pfam" id="PF01810">
    <property type="entry name" value="LysE"/>
    <property type="match status" value="1"/>
</dbReference>
<feature type="transmembrane region" description="Helical" evidence="6">
    <location>
        <begin position="45"/>
        <end position="66"/>
    </location>
</feature>
<dbReference type="PANTHER" id="PTHR30086">
    <property type="entry name" value="ARGININE EXPORTER PROTEIN ARGO"/>
    <property type="match status" value="1"/>
</dbReference>
<dbReference type="PIRSF" id="PIRSF006324">
    <property type="entry name" value="LeuE"/>
    <property type="match status" value="1"/>
</dbReference>
<proteinExistence type="predicted"/>
<evidence type="ECO:0000256" key="2">
    <source>
        <dbReference type="ARBA" id="ARBA00022475"/>
    </source>
</evidence>
<keyword evidence="3 6" id="KW-0812">Transmembrane</keyword>
<keyword evidence="5 6" id="KW-0472">Membrane</keyword>
<protein>
    <submittedName>
        <fullName evidence="7">Threonine/homoserine/homoserine lactone efflux protein</fullName>
    </submittedName>
</protein>
<feature type="transmembrane region" description="Helical" evidence="6">
    <location>
        <begin position="115"/>
        <end position="135"/>
    </location>
</feature>
<feature type="transmembrane region" description="Helical" evidence="6">
    <location>
        <begin position="182"/>
        <end position="200"/>
    </location>
</feature>
<evidence type="ECO:0000256" key="3">
    <source>
        <dbReference type="ARBA" id="ARBA00022692"/>
    </source>
</evidence>
<evidence type="ECO:0000256" key="4">
    <source>
        <dbReference type="ARBA" id="ARBA00022989"/>
    </source>
</evidence>
<evidence type="ECO:0000256" key="5">
    <source>
        <dbReference type="ARBA" id="ARBA00023136"/>
    </source>
</evidence>
<accession>A0A1G7UWJ9</accession>
<feature type="transmembrane region" description="Helical" evidence="6">
    <location>
        <begin position="147"/>
        <end position="170"/>
    </location>
</feature>
<dbReference type="EMBL" id="FNCN01000005">
    <property type="protein sequence ID" value="SDG51834.1"/>
    <property type="molecule type" value="Genomic_DNA"/>
</dbReference>
<comment type="subcellular location">
    <subcellularLocation>
        <location evidence="1">Cell membrane</location>
        <topology evidence="1">Multi-pass membrane protein</topology>
    </subcellularLocation>
</comment>
<keyword evidence="4 6" id="KW-1133">Transmembrane helix</keyword>
<keyword evidence="8" id="KW-1185">Reference proteome</keyword>
<evidence type="ECO:0000256" key="1">
    <source>
        <dbReference type="ARBA" id="ARBA00004651"/>
    </source>
</evidence>
<name>A0A1G7UWJ9_9ACTN</name>
<dbReference type="AlphaFoldDB" id="A0A1G7UWJ9"/>
<evidence type="ECO:0000313" key="8">
    <source>
        <dbReference type="Proteomes" id="UP000198923"/>
    </source>
</evidence>
<evidence type="ECO:0000313" key="7">
    <source>
        <dbReference type="EMBL" id="SDG51834.1"/>
    </source>
</evidence>
<sequence length="206" mass="21595">MSMSTLTAFAAASLVLVAVPGPNHLYIVARSVAQGRPAGLASALGVEIGTLCHIAAAAAGLSYVVAQSATLFEMLKWAGAAYLIYLGIRTLLTRDRPEGQAVKAQSLWRVLSEGVVVNILNPKVVLFFLAFLPQFVDPAAGSVPLQIVVLGLVLMSLGLTSNILYALFAGTLGSRIKGHMTGLRWFSGVVYLGLGVATAFTGRRPL</sequence>
<dbReference type="Proteomes" id="UP000198923">
    <property type="component" value="Unassembled WGS sequence"/>
</dbReference>
<reference evidence="7 8" key="1">
    <citation type="submission" date="2016-10" db="EMBL/GenBank/DDBJ databases">
        <authorList>
            <person name="de Groot N.N."/>
        </authorList>
    </citation>
    <scope>NUCLEOTIDE SEQUENCE [LARGE SCALE GENOMIC DNA]</scope>
    <source>
        <strain evidence="7 8">CPCC 201354</strain>
    </source>
</reference>
<dbReference type="InterPro" id="IPR001123">
    <property type="entry name" value="LeuE-type"/>
</dbReference>
<dbReference type="GO" id="GO:0015171">
    <property type="term" value="F:amino acid transmembrane transporter activity"/>
    <property type="evidence" value="ECO:0007669"/>
    <property type="project" value="TreeGrafter"/>
</dbReference>
<gene>
    <name evidence="7" type="ORF">SAMN05421505_1052</name>
</gene>
<dbReference type="PANTHER" id="PTHR30086:SF20">
    <property type="entry name" value="ARGININE EXPORTER PROTEIN ARGO-RELATED"/>
    <property type="match status" value="1"/>
</dbReference>
<organism evidence="7 8">
    <name type="scientific">Sinosporangium album</name>
    <dbReference type="NCBI Taxonomy" id="504805"/>
    <lineage>
        <taxon>Bacteria</taxon>
        <taxon>Bacillati</taxon>
        <taxon>Actinomycetota</taxon>
        <taxon>Actinomycetes</taxon>
        <taxon>Streptosporangiales</taxon>
        <taxon>Streptosporangiaceae</taxon>
        <taxon>Sinosporangium</taxon>
    </lineage>
</organism>
<evidence type="ECO:0000256" key="6">
    <source>
        <dbReference type="SAM" id="Phobius"/>
    </source>
</evidence>
<keyword evidence="2" id="KW-1003">Cell membrane</keyword>
<dbReference type="GO" id="GO:0005886">
    <property type="term" value="C:plasma membrane"/>
    <property type="evidence" value="ECO:0007669"/>
    <property type="project" value="UniProtKB-SubCell"/>
</dbReference>